<dbReference type="Proteomes" id="UP001154282">
    <property type="component" value="Unassembled WGS sequence"/>
</dbReference>
<reference evidence="1" key="1">
    <citation type="submission" date="2022-08" db="EMBL/GenBank/DDBJ databases">
        <authorList>
            <person name="Gutierrez-Valencia J."/>
        </authorList>
    </citation>
    <scope>NUCLEOTIDE SEQUENCE</scope>
</reference>
<organism evidence="1 3">
    <name type="scientific">Linum tenue</name>
    <dbReference type="NCBI Taxonomy" id="586396"/>
    <lineage>
        <taxon>Eukaryota</taxon>
        <taxon>Viridiplantae</taxon>
        <taxon>Streptophyta</taxon>
        <taxon>Embryophyta</taxon>
        <taxon>Tracheophyta</taxon>
        <taxon>Spermatophyta</taxon>
        <taxon>Magnoliopsida</taxon>
        <taxon>eudicotyledons</taxon>
        <taxon>Gunneridae</taxon>
        <taxon>Pentapetalae</taxon>
        <taxon>rosids</taxon>
        <taxon>fabids</taxon>
        <taxon>Malpighiales</taxon>
        <taxon>Linaceae</taxon>
        <taxon>Linum</taxon>
    </lineage>
</organism>
<dbReference type="EMBL" id="CAMGYJ010000003">
    <property type="protein sequence ID" value="CAI0391889.1"/>
    <property type="molecule type" value="Genomic_DNA"/>
</dbReference>
<dbReference type="EMBL" id="CAMGYJ010000009">
    <property type="protein sequence ID" value="CAI0540063.1"/>
    <property type="molecule type" value="Genomic_DNA"/>
</dbReference>
<name>A0AAV0I2T8_9ROSI</name>
<evidence type="ECO:0000313" key="1">
    <source>
        <dbReference type="EMBL" id="CAI0391889.1"/>
    </source>
</evidence>
<comment type="caution">
    <text evidence="1">The sequence shown here is derived from an EMBL/GenBank/DDBJ whole genome shotgun (WGS) entry which is preliminary data.</text>
</comment>
<protein>
    <submittedName>
        <fullName evidence="1">Uncharacterized protein</fullName>
    </submittedName>
</protein>
<sequence length="11" mass="1282">MAKEDTLLQFS</sequence>
<keyword evidence="3" id="KW-1185">Reference proteome</keyword>
<evidence type="ECO:0000313" key="3">
    <source>
        <dbReference type="Proteomes" id="UP001154282"/>
    </source>
</evidence>
<proteinExistence type="predicted"/>
<evidence type="ECO:0000313" key="2">
    <source>
        <dbReference type="EMBL" id="CAI0540063.1"/>
    </source>
</evidence>
<accession>A0AAV0I2T8</accession>
<gene>
    <name evidence="2" type="ORF">LITE_LOCUS41519</name>
    <name evidence="1" type="ORF">LITE_LOCUS7309</name>
</gene>